<feature type="compositionally biased region" description="Polar residues" evidence="5">
    <location>
        <begin position="447"/>
        <end position="465"/>
    </location>
</feature>
<dbReference type="PROSITE" id="PS51318">
    <property type="entry name" value="TAT"/>
    <property type="match status" value="1"/>
</dbReference>
<evidence type="ECO:0000256" key="3">
    <source>
        <dbReference type="ARBA" id="ARBA00009284"/>
    </source>
</evidence>
<evidence type="ECO:0000313" key="7">
    <source>
        <dbReference type="EMBL" id="SOR28470.1"/>
    </source>
</evidence>
<dbReference type="SUPFAM" id="SSF81296">
    <property type="entry name" value="E set domains"/>
    <property type="match status" value="1"/>
</dbReference>
<dbReference type="PANTHER" id="PTHR30504:SF2">
    <property type="entry name" value="GLUCANS BIOSYNTHESIS PROTEIN G"/>
    <property type="match status" value="1"/>
</dbReference>
<dbReference type="InterPro" id="IPR013783">
    <property type="entry name" value="Ig-like_fold"/>
</dbReference>
<dbReference type="InterPro" id="IPR006311">
    <property type="entry name" value="TAT_signal"/>
</dbReference>
<dbReference type="GO" id="GO:0003824">
    <property type="term" value="F:catalytic activity"/>
    <property type="evidence" value="ECO:0007669"/>
    <property type="project" value="InterPro"/>
</dbReference>
<dbReference type="PANTHER" id="PTHR30504">
    <property type="entry name" value="GLUCANS BIOSYNTHESIS PROTEIN"/>
    <property type="match status" value="1"/>
</dbReference>
<dbReference type="InterPro" id="IPR014718">
    <property type="entry name" value="GH-type_carb-bd"/>
</dbReference>
<evidence type="ECO:0000256" key="5">
    <source>
        <dbReference type="SAM" id="MobiDB-lite"/>
    </source>
</evidence>
<sequence length="556" mass="60195">MTVRADEGMTHPTDLSTRDAGPAPIDRRRLLGGVAAGAALALLPGRVEAQAAPPALPAAGSPFSDATVPDLARALGNRPFVAQTANDVPDALKNLPREGYEAIRIRPEALIWGGEPHGFAVEPLPRGFYFTDRVALFLVEDGVVRPVVYDRTHYDAGTEAGAAALPESGREPGFSGLRIRARFGERHQDFAVFQGACFYRLVGQGQEFGVDGRALMLRPADPRGEEFPRWRALFVERPKTPEGPLVIHALLDSDSLAAALRLELRPGETSTAAITATLVTRKAVDHLGLSGMQAPFLFGPHDRRGADDARAAVYAAGGLQIRNGGGEAIWRPVRNPETLQISGFLDNRPQGFGLTQRDRSFTTFEDDSRHWERCPSLWVEPGEPAGAAEAGAEGLWGEGAVTLLEIPSDSEVNENVIAYWRPKAALPAGQEVRIAYRQNWGREPASASPQGSPLARVTSTRSGRGTANPRRLFLVDFTGDGLFTAEGALVPVETVLIAGPGRIVEGATRWIAHPETRTVRVAFELDPGSERACELRLALKTEGRQITETWLYRWTP</sequence>
<evidence type="ECO:0000256" key="4">
    <source>
        <dbReference type="ARBA" id="ARBA00022764"/>
    </source>
</evidence>
<dbReference type="Gene3D" id="2.70.98.10">
    <property type="match status" value="1"/>
</dbReference>
<dbReference type="GO" id="GO:0030246">
    <property type="term" value="F:carbohydrate binding"/>
    <property type="evidence" value="ECO:0007669"/>
    <property type="project" value="InterPro"/>
</dbReference>
<evidence type="ECO:0000313" key="8">
    <source>
        <dbReference type="Proteomes" id="UP000233769"/>
    </source>
</evidence>
<evidence type="ECO:0000256" key="1">
    <source>
        <dbReference type="ARBA" id="ARBA00004418"/>
    </source>
</evidence>
<proteinExistence type="inferred from homology"/>
<protein>
    <submittedName>
        <fullName evidence="7">Putative periplasmic glucan biosynthesis protein (Tat pathway signal)</fullName>
    </submittedName>
</protein>
<dbReference type="Pfam" id="PF04349">
    <property type="entry name" value="MdoG"/>
    <property type="match status" value="1"/>
</dbReference>
<reference evidence="8" key="1">
    <citation type="submission" date="2017-10" db="EMBL/GenBank/DDBJ databases">
        <authorList>
            <person name="Regsiter A."/>
            <person name="William W."/>
        </authorList>
    </citation>
    <scope>NUCLEOTIDE SEQUENCE [LARGE SCALE GENOMIC DNA]</scope>
</reference>
<accession>A0A2N9AMU5</accession>
<dbReference type="UniPathway" id="UPA00637"/>
<dbReference type="GO" id="GO:0051274">
    <property type="term" value="P:beta-glucan biosynthetic process"/>
    <property type="evidence" value="ECO:0007669"/>
    <property type="project" value="TreeGrafter"/>
</dbReference>
<dbReference type="SUPFAM" id="SSF74650">
    <property type="entry name" value="Galactose mutarotase-like"/>
    <property type="match status" value="1"/>
</dbReference>
<feature type="region of interest" description="Disordered" evidence="5">
    <location>
        <begin position="442"/>
        <end position="465"/>
    </location>
</feature>
<dbReference type="InterPro" id="IPR014438">
    <property type="entry name" value="Glucan_biosyn_MdoG/MdoD"/>
</dbReference>
<dbReference type="Gene3D" id="2.60.40.10">
    <property type="entry name" value="Immunoglobulins"/>
    <property type="match status" value="1"/>
</dbReference>
<dbReference type="EMBL" id="LT962688">
    <property type="protein sequence ID" value="SOR28470.1"/>
    <property type="molecule type" value="Genomic_DNA"/>
</dbReference>
<feature type="region of interest" description="Disordered" evidence="5">
    <location>
        <begin position="1"/>
        <end position="23"/>
    </location>
</feature>
<evidence type="ECO:0000259" key="6">
    <source>
        <dbReference type="Pfam" id="PF04349"/>
    </source>
</evidence>
<comment type="subcellular location">
    <subcellularLocation>
        <location evidence="1">Periplasm</location>
    </subcellularLocation>
</comment>
<evidence type="ECO:0000256" key="2">
    <source>
        <dbReference type="ARBA" id="ARBA00005001"/>
    </source>
</evidence>
<comment type="pathway">
    <text evidence="2">Glycan metabolism; osmoregulated periplasmic glucan (OPG) biosynthesis.</text>
</comment>
<dbReference type="Proteomes" id="UP000233769">
    <property type="component" value="Chromosome tk0001"/>
</dbReference>
<feature type="domain" description="Glucan biosynthesis periplasmic MdoG C-terminal" evidence="6">
    <location>
        <begin position="63"/>
        <end position="554"/>
    </location>
</feature>
<dbReference type="GO" id="GO:0030288">
    <property type="term" value="C:outer membrane-bounded periplasmic space"/>
    <property type="evidence" value="ECO:0007669"/>
    <property type="project" value="TreeGrafter"/>
</dbReference>
<name>A0A2N9AMU5_METEX</name>
<dbReference type="AlphaFoldDB" id="A0A2N9AMU5"/>
<comment type="similarity">
    <text evidence="3">Belongs to the OpgD/OpgG family.</text>
</comment>
<dbReference type="InterPro" id="IPR007444">
    <property type="entry name" value="Glucan_biosyn_MdoG_C"/>
</dbReference>
<dbReference type="InterPro" id="IPR011013">
    <property type="entry name" value="Gal_mutarotase_sf_dom"/>
</dbReference>
<gene>
    <name evidence="7" type="ORF">TK0001_1868</name>
</gene>
<dbReference type="InterPro" id="IPR014756">
    <property type="entry name" value="Ig_E-set"/>
</dbReference>
<keyword evidence="4" id="KW-0574">Periplasm</keyword>
<organism evidence="7 8">
    <name type="scientific">Methylorubrum extorquens</name>
    <name type="common">Methylobacterium dichloromethanicum</name>
    <name type="synonym">Methylobacterium extorquens</name>
    <dbReference type="NCBI Taxonomy" id="408"/>
    <lineage>
        <taxon>Bacteria</taxon>
        <taxon>Pseudomonadati</taxon>
        <taxon>Pseudomonadota</taxon>
        <taxon>Alphaproteobacteria</taxon>
        <taxon>Hyphomicrobiales</taxon>
        <taxon>Methylobacteriaceae</taxon>
        <taxon>Methylorubrum</taxon>
    </lineage>
</organism>